<dbReference type="OrthoDB" id="9808289at2"/>
<feature type="transmembrane region" description="Helical" evidence="17">
    <location>
        <begin position="267"/>
        <end position="285"/>
    </location>
</feature>
<feature type="transmembrane region" description="Helical" evidence="17">
    <location>
        <begin position="54"/>
        <end position="74"/>
    </location>
</feature>
<evidence type="ECO:0000256" key="16">
    <source>
        <dbReference type="ARBA" id="ARBA00047594"/>
    </source>
</evidence>
<dbReference type="GO" id="GO:0008360">
    <property type="term" value="P:regulation of cell shape"/>
    <property type="evidence" value="ECO:0007669"/>
    <property type="project" value="UniProtKB-KW"/>
</dbReference>
<comment type="subcellular location">
    <subcellularLocation>
        <location evidence="1 17">Cell membrane</location>
        <topology evidence="1 17">Multi-pass membrane protein</topology>
    </subcellularLocation>
</comment>
<evidence type="ECO:0000256" key="14">
    <source>
        <dbReference type="ARBA" id="ARBA00032707"/>
    </source>
</evidence>
<evidence type="ECO:0000256" key="7">
    <source>
        <dbReference type="ARBA" id="ARBA00022801"/>
    </source>
</evidence>
<evidence type="ECO:0000256" key="8">
    <source>
        <dbReference type="ARBA" id="ARBA00022960"/>
    </source>
</evidence>
<dbReference type="GO" id="GO:0005886">
    <property type="term" value="C:plasma membrane"/>
    <property type="evidence" value="ECO:0007669"/>
    <property type="project" value="UniProtKB-SubCell"/>
</dbReference>
<evidence type="ECO:0000256" key="13">
    <source>
        <dbReference type="ARBA" id="ARBA00023316"/>
    </source>
</evidence>
<reference evidence="18 19" key="1">
    <citation type="submission" date="2016-04" db="EMBL/GenBank/DDBJ databases">
        <authorList>
            <person name="Evans L.H."/>
            <person name="Alamgir A."/>
            <person name="Owens N."/>
            <person name="Weber N.D."/>
            <person name="Virtaneva K."/>
            <person name="Barbian K."/>
            <person name="Babar A."/>
            <person name="Rosenke K."/>
        </authorList>
    </citation>
    <scope>NUCLEOTIDE SEQUENCE [LARGE SCALE GENOMIC DNA]</scope>
    <source>
        <strain evidence="18 19">IFM 0406</strain>
    </source>
</reference>
<dbReference type="NCBIfam" id="NF001395">
    <property type="entry name" value="PRK00281.3-1"/>
    <property type="match status" value="1"/>
</dbReference>
<keyword evidence="7 17" id="KW-0378">Hydrolase</keyword>
<comment type="similarity">
    <text evidence="2 17">Belongs to the UppP family.</text>
</comment>
<evidence type="ECO:0000313" key="19">
    <source>
        <dbReference type="Proteomes" id="UP000076512"/>
    </source>
</evidence>
<keyword evidence="11 17" id="KW-0472">Membrane</keyword>
<feature type="transmembrane region" description="Helical" evidence="17">
    <location>
        <begin position="124"/>
        <end position="145"/>
    </location>
</feature>
<dbReference type="RefSeq" id="WP_067578446.1">
    <property type="nucleotide sequence ID" value="NZ_JABMCZ010000003.1"/>
</dbReference>
<accession>A0A164J890</accession>
<keyword evidence="19" id="KW-1185">Reference proteome</keyword>
<comment type="function">
    <text evidence="17">Catalyzes the dephosphorylation of undecaprenyl diphosphate (UPP). Confers resistance to bacitracin.</text>
</comment>
<name>A0A164J890_9NOCA</name>
<keyword evidence="13 17" id="KW-0961">Cell wall biogenesis/degradation</keyword>
<feature type="transmembrane region" description="Helical" evidence="17">
    <location>
        <begin position="238"/>
        <end position="255"/>
    </location>
</feature>
<dbReference type="STRING" id="455432.AWN90_06165"/>
<evidence type="ECO:0000256" key="5">
    <source>
        <dbReference type="ARBA" id="ARBA00022475"/>
    </source>
</evidence>
<comment type="miscellaneous">
    <text evidence="17">Bacitracin is thought to be involved in the inhibition of peptidoglycan synthesis by sequestering undecaprenyl diphosphate, thereby reducing the pool of lipid carrier available.</text>
</comment>
<gene>
    <name evidence="17" type="primary">uppP</name>
    <name evidence="18" type="ORF">AWN90_06165</name>
</gene>
<evidence type="ECO:0000256" key="11">
    <source>
        <dbReference type="ARBA" id="ARBA00023136"/>
    </source>
</evidence>
<evidence type="ECO:0000256" key="6">
    <source>
        <dbReference type="ARBA" id="ARBA00022692"/>
    </source>
</evidence>
<organism evidence="18 19">
    <name type="scientific">Nocardia terpenica</name>
    <dbReference type="NCBI Taxonomy" id="455432"/>
    <lineage>
        <taxon>Bacteria</taxon>
        <taxon>Bacillati</taxon>
        <taxon>Actinomycetota</taxon>
        <taxon>Actinomycetes</taxon>
        <taxon>Mycobacteriales</taxon>
        <taxon>Nocardiaceae</taxon>
        <taxon>Nocardia</taxon>
    </lineage>
</organism>
<evidence type="ECO:0000256" key="12">
    <source>
        <dbReference type="ARBA" id="ARBA00023251"/>
    </source>
</evidence>
<protein>
    <recommendedName>
        <fullName evidence="4 17">Undecaprenyl-diphosphatase</fullName>
        <ecNumber evidence="3 17">3.6.1.27</ecNumber>
    </recommendedName>
    <alternativeName>
        <fullName evidence="15 17">Bacitracin resistance protein</fullName>
    </alternativeName>
    <alternativeName>
        <fullName evidence="14 17">Undecaprenyl pyrophosphate phosphatase</fullName>
    </alternativeName>
</protein>
<evidence type="ECO:0000313" key="18">
    <source>
        <dbReference type="EMBL" id="KZM70142.1"/>
    </source>
</evidence>
<dbReference type="EC" id="3.6.1.27" evidence="3 17"/>
<keyword evidence="12 17" id="KW-0046">Antibiotic resistance</keyword>
<comment type="caution">
    <text evidence="18">The sequence shown here is derived from an EMBL/GenBank/DDBJ whole genome shotgun (WGS) entry which is preliminary data.</text>
</comment>
<feature type="transmembrane region" description="Helical" evidence="17">
    <location>
        <begin position="297"/>
        <end position="315"/>
    </location>
</feature>
<dbReference type="HAMAP" id="MF_01006">
    <property type="entry name" value="Undec_diphosphatase"/>
    <property type="match status" value="1"/>
</dbReference>
<sequence>MLTYIQAIVIGALQGVTELFPISSLGHSVLVPAWIGGSWEQLVTEGDSADGTPYLAFVVALHVATALALLGYYWRDWRDIIVGFLVTLRTRRIETSAQRLAWLIILATIPVGALGLVLEHPLRTMFATPIFASVFLTLNGVVLIVGEGLRRRNGPSLADYGRTFAEREARAAAEARGVAVAADTRAESERRLASLSVKDALGIGLAQSGALLAGFSRSGLTMVGGLLRGLDHEDTAKFAFLLATPVILAAGVLKLPELAGPQGAHIHGQALVGAIVAGVAAWLAVRFLERFFQSRTLLPFAVYCLIAGLASIIRFA</sequence>
<dbReference type="GO" id="GO:0071555">
    <property type="term" value="P:cell wall organization"/>
    <property type="evidence" value="ECO:0007669"/>
    <property type="project" value="UniProtKB-KW"/>
</dbReference>
<dbReference type="Proteomes" id="UP000076512">
    <property type="component" value="Unassembled WGS sequence"/>
</dbReference>
<keyword evidence="10 17" id="KW-1133">Transmembrane helix</keyword>
<evidence type="ECO:0000256" key="10">
    <source>
        <dbReference type="ARBA" id="ARBA00022989"/>
    </source>
</evidence>
<keyword evidence="6 17" id="KW-0812">Transmembrane</keyword>
<dbReference type="GO" id="GO:0046677">
    <property type="term" value="P:response to antibiotic"/>
    <property type="evidence" value="ECO:0007669"/>
    <property type="project" value="UniProtKB-UniRule"/>
</dbReference>
<dbReference type="PANTHER" id="PTHR30622">
    <property type="entry name" value="UNDECAPRENYL-DIPHOSPHATASE"/>
    <property type="match status" value="1"/>
</dbReference>
<keyword evidence="9 17" id="KW-0573">Peptidoglycan synthesis</keyword>
<proteinExistence type="inferred from homology"/>
<evidence type="ECO:0000256" key="3">
    <source>
        <dbReference type="ARBA" id="ARBA00012374"/>
    </source>
</evidence>
<dbReference type="GO" id="GO:0009252">
    <property type="term" value="P:peptidoglycan biosynthetic process"/>
    <property type="evidence" value="ECO:0007669"/>
    <property type="project" value="UniProtKB-KW"/>
</dbReference>
<evidence type="ECO:0000256" key="15">
    <source>
        <dbReference type="ARBA" id="ARBA00032932"/>
    </source>
</evidence>
<evidence type="ECO:0000256" key="9">
    <source>
        <dbReference type="ARBA" id="ARBA00022984"/>
    </source>
</evidence>
<dbReference type="GO" id="GO:0050380">
    <property type="term" value="F:undecaprenyl-diphosphatase activity"/>
    <property type="evidence" value="ECO:0007669"/>
    <property type="project" value="UniProtKB-UniRule"/>
</dbReference>
<keyword evidence="5 17" id="KW-1003">Cell membrane</keyword>
<evidence type="ECO:0000256" key="2">
    <source>
        <dbReference type="ARBA" id="ARBA00010621"/>
    </source>
</evidence>
<dbReference type="InterPro" id="IPR003824">
    <property type="entry name" value="UppP"/>
</dbReference>
<dbReference type="PANTHER" id="PTHR30622:SF2">
    <property type="entry name" value="UNDECAPRENYL-DIPHOSPHATASE"/>
    <property type="match status" value="1"/>
</dbReference>
<feature type="transmembrane region" description="Helical" evidence="17">
    <location>
        <begin position="100"/>
        <end position="118"/>
    </location>
</feature>
<dbReference type="AlphaFoldDB" id="A0A164J890"/>
<evidence type="ECO:0000256" key="17">
    <source>
        <dbReference type="HAMAP-Rule" id="MF_01006"/>
    </source>
</evidence>
<dbReference type="EMBL" id="LWGR01000016">
    <property type="protein sequence ID" value="KZM70142.1"/>
    <property type="molecule type" value="Genomic_DNA"/>
</dbReference>
<evidence type="ECO:0000256" key="4">
    <source>
        <dbReference type="ARBA" id="ARBA00021581"/>
    </source>
</evidence>
<comment type="catalytic activity">
    <reaction evidence="16 17">
        <text>di-trans,octa-cis-undecaprenyl diphosphate + H2O = di-trans,octa-cis-undecaprenyl phosphate + phosphate + H(+)</text>
        <dbReference type="Rhea" id="RHEA:28094"/>
        <dbReference type="ChEBI" id="CHEBI:15377"/>
        <dbReference type="ChEBI" id="CHEBI:15378"/>
        <dbReference type="ChEBI" id="CHEBI:43474"/>
        <dbReference type="ChEBI" id="CHEBI:58405"/>
        <dbReference type="ChEBI" id="CHEBI:60392"/>
        <dbReference type="EC" id="3.6.1.27"/>
    </reaction>
</comment>
<keyword evidence="8 17" id="KW-0133">Cell shape</keyword>
<evidence type="ECO:0000256" key="1">
    <source>
        <dbReference type="ARBA" id="ARBA00004651"/>
    </source>
</evidence>
<dbReference type="Pfam" id="PF02673">
    <property type="entry name" value="BacA"/>
    <property type="match status" value="1"/>
</dbReference>